<dbReference type="SMART" id="SM00530">
    <property type="entry name" value="HTH_XRE"/>
    <property type="match status" value="1"/>
</dbReference>
<feature type="domain" description="HTH cro/C1-type" evidence="2">
    <location>
        <begin position="5"/>
        <end position="59"/>
    </location>
</feature>
<dbReference type="EMBL" id="WTYT01000003">
    <property type="protein sequence ID" value="MXO65792.1"/>
    <property type="molecule type" value="Genomic_DNA"/>
</dbReference>
<evidence type="ECO:0000259" key="2">
    <source>
        <dbReference type="PROSITE" id="PS50943"/>
    </source>
</evidence>
<dbReference type="PANTHER" id="PTHR46558">
    <property type="entry name" value="TRACRIPTIONAL REGULATORY PROTEIN-RELATED-RELATED"/>
    <property type="match status" value="1"/>
</dbReference>
<dbReference type="Proteomes" id="UP000438476">
    <property type="component" value="Unassembled WGS sequence"/>
</dbReference>
<dbReference type="SUPFAM" id="SSF47413">
    <property type="entry name" value="lambda repressor-like DNA-binding domains"/>
    <property type="match status" value="1"/>
</dbReference>
<reference evidence="3 4" key="1">
    <citation type="submission" date="2019-12" db="EMBL/GenBank/DDBJ databases">
        <title>Genomic-based taxomic classification of the family Erythrobacteraceae.</title>
        <authorList>
            <person name="Xu L."/>
        </authorList>
    </citation>
    <scope>NUCLEOTIDE SEQUENCE [LARGE SCALE GENOMIC DNA]</scope>
    <source>
        <strain evidence="3 4">LMG 29518</strain>
    </source>
</reference>
<dbReference type="PROSITE" id="PS50943">
    <property type="entry name" value="HTH_CROC1"/>
    <property type="match status" value="1"/>
</dbReference>
<dbReference type="InterPro" id="IPR010982">
    <property type="entry name" value="Lambda_DNA-bd_dom_sf"/>
</dbReference>
<proteinExistence type="predicted"/>
<organism evidence="3 4">
    <name type="scientific">Altericroceibacterium endophyticum</name>
    <dbReference type="NCBI Taxonomy" id="1808508"/>
    <lineage>
        <taxon>Bacteria</taxon>
        <taxon>Pseudomonadati</taxon>
        <taxon>Pseudomonadota</taxon>
        <taxon>Alphaproteobacteria</taxon>
        <taxon>Sphingomonadales</taxon>
        <taxon>Erythrobacteraceae</taxon>
        <taxon>Altericroceibacterium</taxon>
    </lineage>
</organism>
<dbReference type="OrthoDB" id="3034420at2"/>
<protein>
    <submittedName>
        <fullName evidence="3">Helix-turn-helix domain-containing protein</fullName>
    </submittedName>
</protein>
<gene>
    <name evidence="3" type="ORF">GRI91_08500</name>
</gene>
<evidence type="ECO:0000313" key="4">
    <source>
        <dbReference type="Proteomes" id="UP000438476"/>
    </source>
</evidence>
<keyword evidence="1" id="KW-0238">DNA-binding</keyword>
<dbReference type="RefSeq" id="WP_160736217.1">
    <property type="nucleotide sequence ID" value="NZ_WTYT01000003.1"/>
</dbReference>
<evidence type="ECO:0000256" key="1">
    <source>
        <dbReference type="ARBA" id="ARBA00023125"/>
    </source>
</evidence>
<comment type="caution">
    <text evidence="3">The sequence shown here is derived from an EMBL/GenBank/DDBJ whole genome shotgun (WGS) entry which is preliminary data.</text>
</comment>
<accession>A0A6I4T6E5</accession>
<dbReference type="AlphaFoldDB" id="A0A6I4T6E5"/>
<keyword evidence="4" id="KW-1185">Reference proteome</keyword>
<evidence type="ECO:0000313" key="3">
    <source>
        <dbReference type="EMBL" id="MXO65792.1"/>
    </source>
</evidence>
<dbReference type="InterPro" id="IPR001387">
    <property type="entry name" value="Cro/C1-type_HTH"/>
</dbReference>
<dbReference type="CDD" id="cd00093">
    <property type="entry name" value="HTH_XRE"/>
    <property type="match status" value="1"/>
</dbReference>
<dbReference type="Pfam" id="PF01381">
    <property type="entry name" value="HTH_3"/>
    <property type="match status" value="1"/>
</dbReference>
<sequence>MKNRLRVLRAEHGWSQQALADKLGVSRQSVNAIETGKYDPSLPLAFRISECFGLPIEDIFLREEPSS</sequence>
<dbReference type="Gene3D" id="1.10.260.40">
    <property type="entry name" value="lambda repressor-like DNA-binding domains"/>
    <property type="match status" value="1"/>
</dbReference>
<name>A0A6I4T6E5_9SPHN</name>
<dbReference type="PANTHER" id="PTHR46558:SF4">
    <property type="entry name" value="DNA-BIDING PHAGE PROTEIN"/>
    <property type="match status" value="1"/>
</dbReference>
<dbReference type="GO" id="GO:0003677">
    <property type="term" value="F:DNA binding"/>
    <property type="evidence" value="ECO:0007669"/>
    <property type="project" value="UniProtKB-KW"/>
</dbReference>